<dbReference type="InterPro" id="IPR009441">
    <property type="entry name" value="P40_nucleoprot_BD-vir"/>
</dbReference>
<proteinExistence type="predicted"/>
<sequence>MLRWLAVKIKEKYRVQTPNFAYPPFIPSEPVLTAVQEDNEGSSLITSLNLCCLLTVSTGQMAERIISNLQWLSEDYPNLVFIERYITGMNDIIQDFTYFDNWSMERLIDAAFFGLCGIAKKQTKCSKTLGTTTLQYDIVIPADFYTSYSDIRRAIYIPVLTGDFDEEGPIMAGFTSQARMILDHTDMTTFELLHKFAEACETEVHLLEAIIDRCERGIRLKRELRDKSIDKKEEYNYLYFYQNVPDSLQISNYPDLAYAAIQMKRTESDTFEQYADIRHENGFVSSKVIDRLLEKPLLSDETDHVLPRKLTDFIIQRGDILVTVSEATGISRRTVARTVGEGRSIDECTSSSFATPKPGLKKSSPKSSVDNFGEEAVRICGENDIIPEIITQIGISVEKNYR</sequence>
<evidence type="ECO:0000313" key="3">
    <source>
        <dbReference type="Proteomes" id="UP001458880"/>
    </source>
</evidence>
<accession>A0AAW1HRD5</accession>
<protein>
    <submittedName>
        <fullName evidence="2">Borna disease virus P40 protein</fullName>
    </submittedName>
</protein>
<name>A0AAW1HRD5_POPJA</name>
<dbReference type="AlphaFoldDB" id="A0AAW1HRD5"/>
<keyword evidence="3" id="KW-1185">Reference proteome</keyword>
<dbReference type="Pfam" id="PF06407">
    <property type="entry name" value="BDV_P40"/>
    <property type="match status" value="1"/>
</dbReference>
<feature type="region of interest" description="Disordered" evidence="1">
    <location>
        <begin position="346"/>
        <end position="367"/>
    </location>
</feature>
<evidence type="ECO:0000313" key="2">
    <source>
        <dbReference type="EMBL" id="KAK9679108.1"/>
    </source>
</evidence>
<dbReference type="EMBL" id="JASPKY010001090">
    <property type="protein sequence ID" value="KAK9679108.1"/>
    <property type="molecule type" value="Genomic_DNA"/>
</dbReference>
<dbReference type="Proteomes" id="UP001458880">
    <property type="component" value="Unassembled WGS sequence"/>
</dbReference>
<evidence type="ECO:0000256" key="1">
    <source>
        <dbReference type="SAM" id="MobiDB-lite"/>
    </source>
</evidence>
<dbReference type="InterPro" id="IPR015970">
    <property type="entry name" value="P40_nucleoprot_sub2_BD-vir"/>
</dbReference>
<organism evidence="2 3">
    <name type="scientific">Popillia japonica</name>
    <name type="common">Japanese beetle</name>
    <dbReference type="NCBI Taxonomy" id="7064"/>
    <lineage>
        <taxon>Eukaryota</taxon>
        <taxon>Metazoa</taxon>
        <taxon>Ecdysozoa</taxon>
        <taxon>Arthropoda</taxon>
        <taxon>Hexapoda</taxon>
        <taxon>Insecta</taxon>
        <taxon>Pterygota</taxon>
        <taxon>Neoptera</taxon>
        <taxon>Endopterygota</taxon>
        <taxon>Coleoptera</taxon>
        <taxon>Polyphaga</taxon>
        <taxon>Scarabaeiformia</taxon>
        <taxon>Scarabaeidae</taxon>
        <taxon>Rutelinae</taxon>
        <taxon>Popillia</taxon>
    </lineage>
</organism>
<gene>
    <name evidence="2" type="ORF">QE152_g40289</name>
</gene>
<comment type="caution">
    <text evidence="2">The sequence shown here is derived from an EMBL/GenBank/DDBJ whole genome shotgun (WGS) entry which is preliminary data.</text>
</comment>
<reference evidence="2 3" key="1">
    <citation type="journal article" date="2024" name="BMC Genomics">
        <title>De novo assembly and annotation of Popillia japonica's genome with initial clues to its potential as an invasive pest.</title>
        <authorList>
            <person name="Cucini C."/>
            <person name="Boschi S."/>
            <person name="Funari R."/>
            <person name="Cardaioli E."/>
            <person name="Iannotti N."/>
            <person name="Marturano G."/>
            <person name="Paoli F."/>
            <person name="Bruttini M."/>
            <person name="Carapelli A."/>
            <person name="Frati F."/>
            <person name="Nardi F."/>
        </authorList>
    </citation>
    <scope>NUCLEOTIDE SEQUENCE [LARGE SCALE GENOMIC DNA]</scope>
    <source>
        <strain evidence="2">DMR45628</strain>
    </source>
</reference>
<dbReference type="Gene3D" id="1.10.3050.10">
    <property type="entry name" value="borna disease virus nucleoprotein, domain 2"/>
    <property type="match status" value="1"/>
</dbReference>